<feature type="region of interest" description="Disordered" evidence="1">
    <location>
        <begin position="493"/>
        <end position="513"/>
    </location>
</feature>
<keyword evidence="4" id="KW-1185">Reference proteome</keyword>
<feature type="compositionally biased region" description="Low complexity" evidence="1">
    <location>
        <begin position="645"/>
        <end position="659"/>
    </location>
</feature>
<keyword evidence="2" id="KW-0812">Transmembrane</keyword>
<feature type="region of interest" description="Disordered" evidence="1">
    <location>
        <begin position="854"/>
        <end position="883"/>
    </location>
</feature>
<evidence type="ECO:0000256" key="1">
    <source>
        <dbReference type="SAM" id="MobiDB-lite"/>
    </source>
</evidence>
<keyword evidence="2" id="KW-1133">Transmembrane helix</keyword>
<feature type="compositionally biased region" description="Low complexity" evidence="1">
    <location>
        <begin position="679"/>
        <end position="706"/>
    </location>
</feature>
<organism evidence="3 4">
    <name type="scientific">Mycena chlorophos</name>
    <name type="common">Agaric fungus</name>
    <name type="synonym">Agaricus chlorophos</name>
    <dbReference type="NCBI Taxonomy" id="658473"/>
    <lineage>
        <taxon>Eukaryota</taxon>
        <taxon>Fungi</taxon>
        <taxon>Dikarya</taxon>
        <taxon>Basidiomycota</taxon>
        <taxon>Agaricomycotina</taxon>
        <taxon>Agaricomycetes</taxon>
        <taxon>Agaricomycetidae</taxon>
        <taxon>Agaricales</taxon>
        <taxon>Marasmiineae</taxon>
        <taxon>Mycenaceae</taxon>
        <taxon>Mycena</taxon>
    </lineage>
</organism>
<feature type="compositionally biased region" description="Low complexity" evidence="1">
    <location>
        <begin position="495"/>
        <end position="508"/>
    </location>
</feature>
<keyword evidence="2" id="KW-0472">Membrane</keyword>
<feature type="region of interest" description="Disordered" evidence="1">
    <location>
        <begin position="335"/>
        <end position="354"/>
    </location>
</feature>
<dbReference type="EMBL" id="JACAZE010000020">
    <property type="protein sequence ID" value="KAF7293789.1"/>
    <property type="molecule type" value="Genomic_DNA"/>
</dbReference>
<dbReference type="OrthoDB" id="2688096at2759"/>
<evidence type="ECO:0000313" key="4">
    <source>
        <dbReference type="Proteomes" id="UP000613580"/>
    </source>
</evidence>
<proteinExistence type="predicted"/>
<name>A0A8H6VTX1_MYCCL</name>
<protein>
    <submittedName>
        <fullName evidence="3">Uncharacterized protein</fullName>
    </submittedName>
</protein>
<feature type="compositionally biased region" description="Low complexity" evidence="1">
    <location>
        <begin position="858"/>
        <end position="880"/>
    </location>
</feature>
<dbReference type="Proteomes" id="UP000613580">
    <property type="component" value="Unassembled WGS sequence"/>
</dbReference>
<comment type="caution">
    <text evidence="3">The sequence shown here is derived from an EMBL/GenBank/DDBJ whole genome shotgun (WGS) entry which is preliminary data.</text>
</comment>
<accession>A0A8H6VTX1</accession>
<evidence type="ECO:0000313" key="3">
    <source>
        <dbReference type="EMBL" id="KAF7293789.1"/>
    </source>
</evidence>
<evidence type="ECO:0000256" key="2">
    <source>
        <dbReference type="SAM" id="Phobius"/>
    </source>
</evidence>
<gene>
    <name evidence="3" type="ORF">HMN09_01174600</name>
</gene>
<dbReference type="AlphaFoldDB" id="A0A8H6VTX1"/>
<feature type="transmembrane region" description="Helical" evidence="2">
    <location>
        <begin position="900"/>
        <end position="925"/>
    </location>
</feature>
<feature type="region of interest" description="Disordered" evidence="1">
    <location>
        <begin position="634"/>
        <end position="725"/>
    </location>
</feature>
<reference evidence="3" key="1">
    <citation type="submission" date="2020-05" db="EMBL/GenBank/DDBJ databases">
        <title>Mycena genomes resolve the evolution of fungal bioluminescence.</title>
        <authorList>
            <person name="Tsai I.J."/>
        </authorList>
    </citation>
    <scope>NUCLEOTIDE SEQUENCE</scope>
    <source>
        <strain evidence="3">110903Hualien_Pintung</strain>
    </source>
</reference>
<sequence length="938" mass="101747">MPDVWGRVWLWMEFMDDFIDVLPFGFQVGGEQILHALGMEPKAYASMTSLILSAGKLVEPPFEFPMDDRREVWFLLARAWRQLLDVNNAAALSDIVTILAEARIGSTESHFALEGLLNGAEGWDELADTIIGQLRSACHPYRSIAGLAGILIQSFTSYRSLRDALRRRGYSEAILQFTASLPTNTLLLQQSTVLTPLQSILTLVARIVAVACTFQIPHNQVPGLLRSGLLRVVLIFAGMEEILEATADVDRILHTLEALTLVQSVVVQLRASMEELTDPFPNTHLDLRDHWDALKQIVHERTRTRESGASGPSRIYICQSVFAVNLEFRKSGGPPVRAPRHVNGRITDVTPGTPTTLFTTAMTPTTPTAAQCPHPLCDRTLEEETGPPGSRFAGQRVYKCTNPVHPLFCYAVPIAAAPAAEAIAPAPTPIPASAPVSTQAPTAPLCSYPFAKCTNGRVHGLCSHGMCRKHCALTGPCKYKPHDEHRLRKLAEGQPSATTASNASASLPPSTPAPAPAIVHAAATPGESVFDFGVFDAWQNHFSRAPHVGADPIFPVALHQNELQSNAADCSFDITDEALNAAYEHAVNTNNLPLPAEQNPFSFPTPTSTSLNIATAPIASTTPEMSTAIASPVAPAAPLLPPSSQPRRPVQRAAAPSARPGRRTVAPKLTSQLNGPWTAAAARADAAPSPSAHSAASAPMAPRPTAGSSILHVRRKKKERSETEARRVERFTVAYMDGGRTPHMSNVDFITLKDVQWPYYQLGKDPDTVQRLGITLDNLEMYDPKFGMFVGIQASWVHTVHTDSVLLLRRAGTSNPADDENIQKIVVGTVSPHLRHRQPQERVAVRAALLADTDDDIPTTPTPGKRFRSPSSPTSTSPASRRQHQLARCSPCLSCISGPLFAFTSTVITVTPFVAIIAVVSFAEFGRRVYVHQRWLLV</sequence>